<evidence type="ECO:0000256" key="5">
    <source>
        <dbReference type="ARBA" id="ARBA00023004"/>
    </source>
</evidence>
<evidence type="ECO:0000256" key="6">
    <source>
        <dbReference type="ARBA" id="ARBA00023033"/>
    </source>
</evidence>
<comment type="caution">
    <text evidence="8">The sequence shown here is derived from an EMBL/GenBank/DDBJ whole genome shotgun (WGS) entry which is preliminary data.</text>
</comment>
<evidence type="ECO:0000256" key="4">
    <source>
        <dbReference type="ARBA" id="ARBA00023002"/>
    </source>
</evidence>
<organism evidence="8 9">
    <name type="scientific">Flavobacterium algoritolerans</name>
    <dbReference type="NCBI Taxonomy" id="3041254"/>
    <lineage>
        <taxon>Bacteria</taxon>
        <taxon>Pseudomonadati</taxon>
        <taxon>Bacteroidota</taxon>
        <taxon>Flavobacteriia</taxon>
        <taxon>Flavobacteriales</taxon>
        <taxon>Flavobacteriaceae</taxon>
        <taxon>Flavobacterium</taxon>
    </lineage>
</organism>
<comment type="cofactor">
    <cofactor evidence="1">
        <name>Fe(2+)</name>
        <dbReference type="ChEBI" id="CHEBI:29033"/>
    </cofactor>
</comment>
<dbReference type="RefSeq" id="WP_282718432.1">
    <property type="nucleotide sequence ID" value="NZ_JASCRZ010000007.1"/>
</dbReference>
<dbReference type="PANTHER" id="PTHR11473">
    <property type="entry name" value="AROMATIC AMINO ACID HYDROXYLASE"/>
    <property type="match status" value="1"/>
</dbReference>
<feature type="domain" description="Biopterin-dependent aromatic amino acid hydroxylase family profile" evidence="7">
    <location>
        <begin position="1"/>
        <end position="251"/>
    </location>
</feature>
<dbReference type="PRINTS" id="PR00372">
    <property type="entry name" value="FYWHYDRXLASE"/>
</dbReference>
<evidence type="ECO:0000256" key="1">
    <source>
        <dbReference type="ARBA" id="ARBA00001954"/>
    </source>
</evidence>
<name>A0ABT6VDX7_9FLAO</name>
<dbReference type="InterPro" id="IPR036951">
    <property type="entry name" value="ArAA_hydroxylase_sf"/>
</dbReference>
<keyword evidence="5" id="KW-0408">Iron</keyword>
<protein>
    <recommendedName>
        <fullName evidence="7">Biopterin-dependent aromatic amino acid hydroxylase family profile domain-containing protein</fullName>
    </recommendedName>
</protein>
<evidence type="ECO:0000256" key="2">
    <source>
        <dbReference type="ARBA" id="ARBA00009712"/>
    </source>
</evidence>
<dbReference type="PANTHER" id="PTHR11473:SF24">
    <property type="entry name" value="PHENYLALANINE-4-HYDROXYLASE"/>
    <property type="match status" value="1"/>
</dbReference>
<dbReference type="PROSITE" id="PS51410">
    <property type="entry name" value="BH4_AAA_HYDROXYL_2"/>
    <property type="match status" value="1"/>
</dbReference>
<sequence length="251" mass="29540">MEVKNYVIEQNYDNYKNEDHQTWSVLYKRQEDSHNKWVCKEYLNGFDKLKFDKNKIEVIASVSERLFAISGWSLVPVSGLLPPKDFFQMLMQKRYPVTVSIREPWEIDFSEQPDIFHDVCGHIPLLTNERFVDFLTSFSAISMKYIDNEKAMDLLSRVYWFTYETGLINEDGIFKFYGGAVITSAEEMSKVNNPNTPKYPFDLDHIFNTSFNSFELQNEYFVIDSFENLFNCLEGLEQKLECHLQNTLATL</sequence>
<dbReference type="Gene3D" id="1.10.800.10">
    <property type="entry name" value="Aromatic amino acid hydroxylase"/>
    <property type="match status" value="1"/>
</dbReference>
<comment type="similarity">
    <text evidence="2">Belongs to the biopterin-dependent aromatic amino acid hydroxylase family.</text>
</comment>
<dbReference type="SUPFAM" id="SSF56534">
    <property type="entry name" value="Aromatic aminoacid monoxygenases, catalytic and oligomerization domains"/>
    <property type="match status" value="1"/>
</dbReference>
<keyword evidence="4" id="KW-0560">Oxidoreductase</keyword>
<dbReference type="EMBL" id="JASCRZ010000007">
    <property type="protein sequence ID" value="MDI5896000.1"/>
    <property type="molecule type" value="Genomic_DNA"/>
</dbReference>
<dbReference type="Proteomes" id="UP001243403">
    <property type="component" value="Unassembled WGS sequence"/>
</dbReference>
<keyword evidence="6" id="KW-0503">Monooxygenase</keyword>
<keyword evidence="9" id="KW-1185">Reference proteome</keyword>
<dbReference type="InterPro" id="IPR001273">
    <property type="entry name" value="ArAA_hydroxylase"/>
</dbReference>
<evidence type="ECO:0000313" key="9">
    <source>
        <dbReference type="Proteomes" id="UP001243403"/>
    </source>
</evidence>
<evidence type="ECO:0000313" key="8">
    <source>
        <dbReference type="EMBL" id="MDI5896000.1"/>
    </source>
</evidence>
<accession>A0ABT6VDX7</accession>
<evidence type="ECO:0000259" key="7">
    <source>
        <dbReference type="PROSITE" id="PS51410"/>
    </source>
</evidence>
<reference evidence="8 9" key="1">
    <citation type="submission" date="2023-04" db="EMBL/GenBank/DDBJ databases">
        <title>Two novel species of Flavobacterium.</title>
        <authorList>
            <person name="Liu Q."/>
            <person name="Xin Y.-H."/>
        </authorList>
    </citation>
    <scope>NUCLEOTIDE SEQUENCE [LARGE SCALE GENOMIC DNA]</scope>
    <source>
        <strain evidence="8 9">LB1P51</strain>
    </source>
</reference>
<dbReference type="Pfam" id="PF00351">
    <property type="entry name" value="Biopterin_H"/>
    <property type="match status" value="1"/>
</dbReference>
<gene>
    <name evidence="8" type="ORF">QLS65_13975</name>
</gene>
<proteinExistence type="inferred from homology"/>
<keyword evidence="3" id="KW-0479">Metal-binding</keyword>
<evidence type="ECO:0000256" key="3">
    <source>
        <dbReference type="ARBA" id="ARBA00022723"/>
    </source>
</evidence>
<dbReference type="InterPro" id="IPR036329">
    <property type="entry name" value="Aro-AA_hydroxylase_C_sf"/>
</dbReference>
<dbReference type="InterPro" id="IPR019774">
    <property type="entry name" value="Aromatic-AA_hydroxylase_C"/>
</dbReference>